<evidence type="ECO:0000256" key="5">
    <source>
        <dbReference type="ARBA" id="ARBA00022833"/>
    </source>
</evidence>
<accession>A9NVR5</accession>
<evidence type="ECO:0000256" key="7">
    <source>
        <dbReference type="ARBA" id="ARBA00023180"/>
    </source>
</evidence>
<dbReference type="SUPFAM" id="SSF56300">
    <property type="entry name" value="Metallo-dependent phosphatases"/>
    <property type="match status" value="1"/>
</dbReference>
<dbReference type="Gene3D" id="2.60.40.380">
    <property type="entry name" value="Purple acid phosphatase-like, N-terminal"/>
    <property type="match status" value="1"/>
</dbReference>
<evidence type="ECO:0000256" key="3">
    <source>
        <dbReference type="ARBA" id="ARBA00022729"/>
    </source>
</evidence>
<dbReference type="GO" id="GO:0046872">
    <property type="term" value="F:metal ion binding"/>
    <property type="evidence" value="ECO:0007669"/>
    <property type="project" value="UniProtKB-KW"/>
</dbReference>
<feature type="domain" description="Purple acid phosphatase C-terminal" evidence="10">
    <location>
        <begin position="416"/>
        <end position="476"/>
    </location>
</feature>
<dbReference type="InterPro" id="IPR039331">
    <property type="entry name" value="PAPs-like"/>
</dbReference>
<dbReference type="InterPro" id="IPR029052">
    <property type="entry name" value="Metallo-depent_PP-like"/>
</dbReference>
<evidence type="ECO:0000313" key="12">
    <source>
        <dbReference type="EMBL" id="ABK24726.1"/>
    </source>
</evidence>
<evidence type="ECO:0000256" key="6">
    <source>
        <dbReference type="ARBA" id="ARBA00023004"/>
    </source>
</evidence>
<dbReference type="InterPro" id="IPR004843">
    <property type="entry name" value="Calcineurin-like_PHP"/>
</dbReference>
<comment type="catalytic activity">
    <reaction evidence="8">
        <text>a phosphate monoester + H2O = an alcohol + phosphate</text>
        <dbReference type="Rhea" id="RHEA:15017"/>
        <dbReference type="ChEBI" id="CHEBI:15377"/>
        <dbReference type="ChEBI" id="CHEBI:30879"/>
        <dbReference type="ChEBI" id="CHEBI:43474"/>
        <dbReference type="ChEBI" id="CHEBI:67140"/>
        <dbReference type="EC" id="3.1.3.2"/>
    </reaction>
</comment>
<dbReference type="CDD" id="cd00839">
    <property type="entry name" value="MPP_PAPs"/>
    <property type="match status" value="1"/>
</dbReference>
<organism evidence="12">
    <name type="scientific">Picea sitchensis</name>
    <name type="common">Sitka spruce</name>
    <name type="synonym">Pinus sitchensis</name>
    <dbReference type="NCBI Taxonomy" id="3332"/>
    <lineage>
        <taxon>Eukaryota</taxon>
        <taxon>Viridiplantae</taxon>
        <taxon>Streptophyta</taxon>
        <taxon>Embryophyta</taxon>
        <taxon>Tracheophyta</taxon>
        <taxon>Spermatophyta</taxon>
        <taxon>Pinopsida</taxon>
        <taxon>Pinidae</taxon>
        <taxon>Conifers I</taxon>
        <taxon>Pinales</taxon>
        <taxon>Pinaceae</taxon>
        <taxon>Picea</taxon>
    </lineage>
</organism>
<dbReference type="InterPro" id="IPR015914">
    <property type="entry name" value="PAPs_N"/>
</dbReference>
<dbReference type="InterPro" id="IPR041792">
    <property type="entry name" value="MPP_PAP"/>
</dbReference>
<keyword evidence="2" id="KW-0479">Metal-binding</keyword>
<dbReference type="PANTHER" id="PTHR22953">
    <property type="entry name" value="ACID PHOSPHATASE RELATED"/>
    <property type="match status" value="1"/>
</dbReference>
<dbReference type="EMBL" id="EF085421">
    <property type="protein sequence ID" value="ABK24726.1"/>
    <property type="molecule type" value="mRNA"/>
</dbReference>
<keyword evidence="4 8" id="KW-0378">Hydrolase</keyword>
<dbReference type="Pfam" id="PF14008">
    <property type="entry name" value="Metallophos_C"/>
    <property type="match status" value="1"/>
</dbReference>
<evidence type="ECO:0000256" key="2">
    <source>
        <dbReference type="ARBA" id="ARBA00022723"/>
    </source>
</evidence>
<keyword evidence="5" id="KW-0862">Zinc</keyword>
<dbReference type="SUPFAM" id="SSF49363">
    <property type="entry name" value="Purple acid phosphatase, N-terminal domain"/>
    <property type="match status" value="1"/>
</dbReference>
<dbReference type="Gene3D" id="3.60.21.10">
    <property type="match status" value="1"/>
</dbReference>
<dbReference type="PANTHER" id="PTHR22953:SF55">
    <property type="entry name" value="BIFUNCTIONAL PURPLE ACID PHOSPHATASE 26"/>
    <property type="match status" value="1"/>
</dbReference>
<evidence type="ECO:0000256" key="8">
    <source>
        <dbReference type="RuleBase" id="RU361203"/>
    </source>
</evidence>
<keyword evidence="6" id="KW-0408">Iron</keyword>
<keyword evidence="3" id="KW-0732">Signal</keyword>
<comment type="similarity">
    <text evidence="1 8">Belongs to the metallophosphoesterase superfamily. Purple acid phosphatase family.</text>
</comment>
<dbReference type="FunFam" id="2.60.40.380:FF:000001">
    <property type="entry name" value="Fe(3+)-Zn(2+) purple acid phosphatase"/>
    <property type="match status" value="1"/>
</dbReference>
<dbReference type="AlphaFoldDB" id="A9NVR5"/>
<evidence type="ECO:0000259" key="11">
    <source>
        <dbReference type="Pfam" id="PF16656"/>
    </source>
</evidence>
<dbReference type="Pfam" id="PF00149">
    <property type="entry name" value="Metallophos"/>
    <property type="match status" value="1"/>
</dbReference>
<feature type="domain" description="Purple acid phosphatase N-terminal" evidence="11">
    <location>
        <begin position="92"/>
        <end position="183"/>
    </location>
</feature>
<evidence type="ECO:0000259" key="9">
    <source>
        <dbReference type="Pfam" id="PF00149"/>
    </source>
</evidence>
<dbReference type="InterPro" id="IPR025733">
    <property type="entry name" value="PAPs_C"/>
</dbReference>
<evidence type="ECO:0000256" key="1">
    <source>
        <dbReference type="ARBA" id="ARBA00008723"/>
    </source>
</evidence>
<name>A9NVR5_PICSI</name>
<keyword evidence="7" id="KW-0325">Glycoprotein</keyword>
<sequence length="517" mass="59626">MPFSNSGFYSFCFIISKGALWNSMPETASTISLTRMFSRQLRLVSILCTILFSHPRNSNAGVTSSFMRSLMASVDMPLDNEAFSIPKGYNAPEQVHITQGDYEGKAVIVSWVTSAEPGSSEVFYDTVEHNYKYRAKGNITTYTFFNYTSGFIHHCLIIDLEYDTKYYYKIGNESSAREFWFSTPPKIAPDAAYTFGIIGDMGQTFNSLSTFNHYLQSNGEAVLYVGDLSYADNYEYDNGIRWDTWGRFIEPSAAYQPWIWTAGNHEIEFRPKLGKTIPFEPYLHRYQVPYTASGSTSPLWYSIKRASAHIIVLSSYSPYAKYTPQWVWLRSELQHVDREKTPWLIVLMHAPLYNSNSFHYMEGESMRTVFELWFIKYKVDIIFAGHVHAYERSYRISNVKYNITNGACKPEQDESAPVYITVGDGGNLEGLAGIFKEPQPAYSAFREASYGHAMLEIKNSSHAYYYWNRNEDGVSVASDSLWLYNQYWWSKRQINPRRRLKKNHDDMHTDHPGISFI</sequence>
<evidence type="ECO:0000259" key="10">
    <source>
        <dbReference type="Pfam" id="PF14008"/>
    </source>
</evidence>
<dbReference type="Pfam" id="PF16656">
    <property type="entry name" value="Pur_ac_phosph_N"/>
    <property type="match status" value="1"/>
</dbReference>
<dbReference type="FunFam" id="3.60.21.10:FF:000034">
    <property type="entry name" value="Fe(3+)-Zn(2+) purple acid phosphatase"/>
    <property type="match status" value="1"/>
</dbReference>
<dbReference type="InterPro" id="IPR008963">
    <property type="entry name" value="Purple_acid_Pase-like_N"/>
</dbReference>
<reference evidence="12" key="1">
    <citation type="journal article" date="2008" name="BMC Genomics">
        <title>A conifer genomics resource of 200,000 spruce (Picea spp.) ESTs and 6,464 high-quality, sequence-finished full-length cDNAs for Sitka spruce (Picea sitchensis).</title>
        <authorList>
            <person name="Ralph S.G."/>
            <person name="Chun H.J."/>
            <person name="Kolosova N."/>
            <person name="Cooper D."/>
            <person name="Oddy C."/>
            <person name="Ritland C.E."/>
            <person name="Kirkpatrick R."/>
            <person name="Moore R."/>
            <person name="Barber S."/>
            <person name="Holt R.A."/>
            <person name="Jones S.J."/>
            <person name="Marra M.A."/>
            <person name="Douglas C.J."/>
            <person name="Ritland K."/>
            <person name="Bohlmann J."/>
        </authorList>
    </citation>
    <scope>NUCLEOTIDE SEQUENCE</scope>
    <source>
        <tissue evidence="12">Bark</tissue>
    </source>
</reference>
<evidence type="ECO:0000256" key="4">
    <source>
        <dbReference type="ARBA" id="ARBA00022801"/>
    </source>
</evidence>
<dbReference type="EC" id="3.1.3.2" evidence="8"/>
<feature type="domain" description="Calcineurin-like phosphoesterase" evidence="9">
    <location>
        <begin position="194"/>
        <end position="390"/>
    </location>
</feature>
<protein>
    <recommendedName>
        <fullName evidence="8">Purple acid phosphatase</fullName>
        <ecNumber evidence="8">3.1.3.2</ecNumber>
    </recommendedName>
</protein>
<dbReference type="GO" id="GO:0003993">
    <property type="term" value="F:acid phosphatase activity"/>
    <property type="evidence" value="ECO:0007669"/>
    <property type="project" value="UniProtKB-EC"/>
</dbReference>
<proteinExistence type="evidence at transcript level"/>